<evidence type="ECO:0000259" key="5">
    <source>
        <dbReference type="SMART" id="SM00849"/>
    </source>
</evidence>
<keyword evidence="7" id="KW-1185">Reference proteome</keyword>
<dbReference type="GO" id="GO:0046872">
    <property type="term" value="F:metal ion binding"/>
    <property type="evidence" value="ECO:0007669"/>
    <property type="project" value="UniProtKB-KW"/>
</dbReference>
<dbReference type="SUPFAM" id="SSF56281">
    <property type="entry name" value="Metallo-hydrolase/oxidoreductase"/>
    <property type="match status" value="1"/>
</dbReference>
<evidence type="ECO:0000256" key="1">
    <source>
        <dbReference type="ARBA" id="ARBA00001947"/>
    </source>
</evidence>
<dbReference type="InterPro" id="IPR051453">
    <property type="entry name" value="MBL_Glyoxalase_II"/>
</dbReference>
<keyword evidence="3 6" id="KW-0378">Hydrolase</keyword>
<dbReference type="InterPro" id="IPR036866">
    <property type="entry name" value="RibonucZ/Hydroxyglut_hydro"/>
</dbReference>
<dbReference type="InterPro" id="IPR001279">
    <property type="entry name" value="Metallo-B-lactamas"/>
</dbReference>
<accession>A0A918XI14</accession>
<evidence type="ECO:0000256" key="2">
    <source>
        <dbReference type="ARBA" id="ARBA00022723"/>
    </source>
</evidence>
<gene>
    <name evidence="6" type="ORF">GCM10007147_36980</name>
</gene>
<dbReference type="PANTHER" id="PTHR46233:SF3">
    <property type="entry name" value="HYDROXYACYLGLUTATHIONE HYDROLASE GLOC"/>
    <property type="match status" value="1"/>
</dbReference>
<protein>
    <submittedName>
        <fullName evidence="6">Hydrolase</fullName>
    </submittedName>
</protein>
<evidence type="ECO:0000256" key="3">
    <source>
        <dbReference type="ARBA" id="ARBA00022801"/>
    </source>
</evidence>
<evidence type="ECO:0000256" key="4">
    <source>
        <dbReference type="ARBA" id="ARBA00022833"/>
    </source>
</evidence>
<comment type="caution">
    <text evidence="6">The sequence shown here is derived from an EMBL/GenBank/DDBJ whole genome shotgun (WGS) entry which is preliminary data.</text>
</comment>
<dbReference type="Pfam" id="PF00753">
    <property type="entry name" value="Lactamase_B"/>
    <property type="match status" value="1"/>
</dbReference>
<keyword evidence="2" id="KW-0479">Metal-binding</keyword>
<dbReference type="AlphaFoldDB" id="A0A918XI14"/>
<dbReference type="Proteomes" id="UP000654947">
    <property type="component" value="Unassembled WGS sequence"/>
</dbReference>
<sequence>MVINAPVDLPSERPVRSGAAGVLGKLGGRRAHGRYRRAGPLRSVDTDRGQDVIPVLIAALPSGPLAANCYVLAPAEGGECVVVDPGQEAAGQVDKALAEHRLTPVAVLLTHGHFDHVWSAAEIADARGLPVYLHPEDRGLLTDPTAGVDSGFAAQLSALLGTGPFSEPEDLREAVDESTLTLAGLQIGVQHTPGHTPGSVVYTVTTEDGVPVVFAGDLVFAGSIGRTDFPGGDDAAMKRSLADAVLARSDDTRLMPGHGPGTTVERERATNPFLRQASA</sequence>
<dbReference type="GO" id="GO:0016787">
    <property type="term" value="F:hydrolase activity"/>
    <property type="evidence" value="ECO:0007669"/>
    <property type="project" value="UniProtKB-KW"/>
</dbReference>
<dbReference type="Gene3D" id="3.60.15.10">
    <property type="entry name" value="Ribonuclease Z/Hydroxyacylglutathione hydrolase-like"/>
    <property type="match status" value="1"/>
</dbReference>
<dbReference type="PANTHER" id="PTHR46233">
    <property type="entry name" value="HYDROXYACYLGLUTATHIONE HYDROLASE GLOC"/>
    <property type="match status" value="1"/>
</dbReference>
<evidence type="ECO:0000313" key="6">
    <source>
        <dbReference type="EMBL" id="GHD32933.1"/>
    </source>
</evidence>
<dbReference type="SMART" id="SM00849">
    <property type="entry name" value="Lactamase_B"/>
    <property type="match status" value="1"/>
</dbReference>
<evidence type="ECO:0000313" key="7">
    <source>
        <dbReference type="Proteomes" id="UP000654947"/>
    </source>
</evidence>
<comment type="cofactor">
    <cofactor evidence="1">
        <name>Zn(2+)</name>
        <dbReference type="ChEBI" id="CHEBI:29105"/>
    </cofactor>
</comment>
<feature type="domain" description="Metallo-beta-lactamase" evidence="5">
    <location>
        <begin position="66"/>
        <end position="258"/>
    </location>
</feature>
<dbReference type="EMBL" id="BMXL01000025">
    <property type="protein sequence ID" value="GHD32933.1"/>
    <property type="molecule type" value="Genomic_DNA"/>
</dbReference>
<name>A0A918XI14_9ACTN</name>
<proteinExistence type="predicted"/>
<keyword evidence="4" id="KW-0862">Zinc</keyword>
<reference evidence="6 7" key="1">
    <citation type="journal article" date="2014" name="Int. J. Syst. Evol. Microbiol.">
        <title>Complete genome sequence of Corynebacterium casei LMG S-19264T (=DSM 44701T), isolated from a smear-ripened cheese.</title>
        <authorList>
            <consortium name="US DOE Joint Genome Institute (JGI-PGF)"/>
            <person name="Walter F."/>
            <person name="Albersmeier A."/>
            <person name="Kalinowski J."/>
            <person name="Ruckert C."/>
        </authorList>
    </citation>
    <scope>NUCLEOTIDE SEQUENCE [LARGE SCALE GENOMIC DNA]</scope>
    <source>
        <strain evidence="6 7">KCTC 19473</strain>
    </source>
</reference>
<organism evidence="6 7">
    <name type="scientific">Nocardiopsis kunsanensis</name>
    <dbReference type="NCBI Taxonomy" id="141693"/>
    <lineage>
        <taxon>Bacteria</taxon>
        <taxon>Bacillati</taxon>
        <taxon>Actinomycetota</taxon>
        <taxon>Actinomycetes</taxon>
        <taxon>Streptosporangiales</taxon>
        <taxon>Nocardiopsidaceae</taxon>
        <taxon>Nocardiopsis</taxon>
    </lineage>
</organism>